<keyword evidence="4" id="KW-1185">Reference proteome</keyword>
<protein>
    <recommendedName>
        <fullName evidence="2">Thioesterase domain-containing protein</fullName>
    </recommendedName>
</protein>
<accession>A0ABQ7JRU4</accession>
<dbReference type="InterPro" id="IPR052061">
    <property type="entry name" value="PTE-AB_protein"/>
</dbReference>
<organism evidence="3 4">
    <name type="scientific">Linnemannia gamsii</name>
    <dbReference type="NCBI Taxonomy" id="64522"/>
    <lineage>
        <taxon>Eukaryota</taxon>
        <taxon>Fungi</taxon>
        <taxon>Fungi incertae sedis</taxon>
        <taxon>Mucoromycota</taxon>
        <taxon>Mortierellomycotina</taxon>
        <taxon>Mortierellomycetes</taxon>
        <taxon>Mortierellales</taxon>
        <taxon>Mortierellaceae</taxon>
        <taxon>Linnemannia</taxon>
    </lineage>
</organism>
<reference evidence="3 4" key="1">
    <citation type="journal article" date="2020" name="Fungal Divers.">
        <title>Resolving the Mortierellaceae phylogeny through synthesis of multi-gene phylogenetics and phylogenomics.</title>
        <authorList>
            <person name="Vandepol N."/>
            <person name="Liber J."/>
            <person name="Desiro A."/>
            <person name="Na H."/>
            <person name="Kennedy M."/>
            <person name="Barry K."/>
            <person name="Grigoriev I.V."/>
            <person name="Miller A.N."/>
            <person name="O'Donnell K."/>
            <person name="Stajich J.E."/>
            <person name="Bonito G."/>
        </authorList>
    </citation>
    <scope>NUCLEOTIDE SEQUENCE [LARGE SCALE GENOMIC DNA]</scope>
    <source>
        <strain evidence="3 4">AD045</strain>
    </source>
</reference>
<feature type="domain" description="Thioesterase" evidence="2">
    <location>
        <begin position="221"/>
        <end position="294"/>
    </location>
</feature>
<feature type="compositionally biased region" description="Polar residues" evidence="1">
    <location>
        <begin position="56"/>
        <end position="65"/>
    </location>
</feature>
<evidence type="ECO:0000256" key="1">
    <source>
        <dbReference type="SAM" id="MobiDB-lite"/>
    </source>
</evidence>
<dbReference type="SUPFAM" id="SSF54637">
    <property type="entry name" value="Thioesterase/thiol ester dehydrase-isomerase"/>
    <property type="match status" value="1"/>
</dbReference>
<dbReference type="InterPro" id="IPR006683">
    <property type="entry name" value="Thioestr_dom"/>
</dbReference>
<dbReference type="Pfam" id="PF03061">
    <property type="entry name" value="4HBT"/>
    <property type="match status" value="1"/>
</dbReference>
<dbReference type="Proteomes" id="UP001194696">
    <property type="component" value="Unassembled WGS sequence"/>
</dbReference>
<dbReference type="CDD" id="cd03443">
    <property type="entry name" value="PaaI_thioesterase"/>
    <property type="match status" value="1"/>
</dbReference>
<dbReference type="PANTHER" id="PTHR47260">
    <property type="entry name" value="UPF0644 PROTEIN PB2B4.06"/>
    <property type="match status" value="1"/>
</dbReference>
<evidence type="ECO:0000313" key="4">
    <source>
        <dbReference type="Proteomes" id="UP001194696"/>
    </source>
</evidence>
<comment type="caution">
    <text evidence="3">The sequence shown here is derived from an EMBL/GenBank/DDBJ whole genome shotgun (WGS) entry which is preliminary data.</text>
</comment>
<sequence length="326" mass="35662">MFNRGSVRLSRTLATNVPVVRSATITRSKQQCSFYATGGNSSSNSTASPIDIPKHTSATATAPNGNSSGWLQKMTLMTASAAAGAFAYSKYNTASMEGLSGMPIGKMTPTILTEEEPDQAYVTKPTQEKLEEIKRSVLLEREMANLDLVAEYKDKVKTGEWKEANPYWYLTKNTAPHHLTAGTLRGENMLSVHPIKFERKDQKAIVLFLHLGRSLCGHDRIIHGGLLATLLDEATGMVALPNLPYHIGFTANLNLNYRKPVQADQFVMIKAEFERGEGRKGYTKASIHDLNGNTLVECTALFVSPKNPVTMVANYVKNSLGFTGSS</sequence>
<dbReference type="InterPro" id="IPR029069">
    <property type="entry name" value="HotDog_dom_sf"/>
</dbReference>
<dbReference type="PANTHER" id="PTHR47260:SF1">
    <property type="entry name" value="UPF0644 PROTEIN PB2B4.06"/>
    <property type="match status" value="1"/>
</dbReference>
<evidence type="ECO:0000313" key="3">
    <source>
        <dbReference type="EMBL" id="KAG0283771.1"/>
    </source>
</evidence>
<proteinExistence type="predicted"/>
<gene>
    <name evidence="3" type="ORF">BGZ96_011843</name>
</gene>
<name>A0ABQ7JRU4_9FUNG</name>
<feature type="compositionally biased region" description="Low complexity" evidence="1">
    <location>
        <begin position="37"/>
        <end position="48"/>
    </location>
</feature>
<dbReference type="Gene3D" id="3.10.129.10">
    <property type="entry name" value="Hotdog Thioesterase"/>
    <property type="match status" value="1"/>
</dbReference>
<feature type="region of interest" description="Disordered" evidence="1">
    <location>
        <begin position="37"/>
        <end position="65"/>
    </location>
</feature>
<evidence type="ECO:0000259" key="2">
    <source>
        <dbReference type="Pfam" id="PF03061"/>
    </source>
</evidence>
<dbReference type="EMBL" id="JAAAIM010000859">
    <property type="protein sequence ID" value="KAG0283771.1"/>
    <property type="molecule type" value="Genomic_DNA"/>
</dbReference>